<feature type="transmembrane region" description="Helical" evidence="1">
    <location>
        <begin position="122"/>
        <end position="143"/>
    </location>
</feature>
<organism evidence="2 3">
    <name type="scientific">Plasmodium vivax (strain Brazil I)</name>
    <dbReference type="NCBI Taxonomy" id="1033975"/>
    <lineage>
        <taxon>Eukaryota</taxon>
        <taxon>Sar</taxon>
        <taxon>Alveolata</taxon>
        <taxon>Apicomplexa</taxon>
        <taxon>Aconoidasida</taxon>
        <taxon>Haemosporida</taxon>
        <taxon>Plasmodiidae</taxon>
        <taxon>Plasmodium</taxon>
        <taxon>Plasmodium (Plasmodium)</taxon>
    </lineage>
</organism>
<name>A0A0J9SMH2_PLAV1</name>
<keyword evidence="1" id="KW-0472">Membrane</keyword>
<dbReference type="Pfam" id="PF12420">
    <property type="entry name" value="DUF3671"/>
    <property type="match status" value="1"/>
</dbReference>
<evidence type="ECO:0000313" key="2">
    <source>
        <dbReference type="EMBL" id="KMZ83202.1"/>
    </source>
</evidence>
<sequence length="243" mass="28673">MKFKQDISSTIRFNRSLARHDVRNELKQGKFKEKYSDYGINKNIKDGDKFISTYEDINEKNINVLDTYMKDYKKRYSKKKWLGKLDCYCEKRIFDKIDHIQNIAEKIQKNKKFNKNKIPRKYVYGLTIFGLLPLLGLVIPLFFNEYNPLIEKWCFKGCNNLHNNADGTPADKVHGELGFIRKDIEYNTWNIITTANIVFLCVSTVIVTFVVFYVLKKVIKYSCLKDGKGKMCTKAYFDFIKKL</sequence>
<evidence type="ECO:0000313" key="3">
    <source>
        <dbReference type="Proteomes" id="UP000053327"/>
    </source>
</evidence>
<accession>A0A0J9SMH2</accession>
<evidence type="ECO:0008006" key="4">
    <source>
        <dbReference type="Google" id="ProtNLM"/>
    </source>
</evidence>
<gene>
    <name evidence="2" type="ORF">PVBG_06317</name>
</gene>
<proteinExistence type="predicted"/>
<dbReference type="InterPro" id="IPR022139">
    <property type="entry name" value="Fam-L/Fam-M-like_plasmodium"/>
</dbReference>
<dbReference type="AlphaFoldDB" id="A0A0J9SMH2"/>
<feature type="transmembrane region" description="Helical" evidence="1">
    <location>
        <begin position="191"/>
        <end position="215"/>
    </location>
</feature>
<keyword evidence="1" id="KW-0812">Transmembrane</keyword>
<reference evidence="2 3" key="1">
    <citation type="submission" date="2011-08" db="EMBL/GenBank/DDBJ databases">
        <title>The Genome Sequence of Plasmodium vivax Brazil I.</title>
        <authorList>
            <consortium name="The Broad Institute Genome Sequencing Platform"/>
            <consortium name="The Broad Institute Genome Sequencing Center for Infectious Disease"/>
            <person name="Neafsey D."/>
            <person name="Carlton J."/>
            <person name="Barnwell J."/>
            <person name="Collins W."/>
            <person name="Escalante A."/>
            <person name="Mullikin J."/>
            <person name="Saul A."/>
            <person name="Guigo R."/>
            <person name="Camara F."/>
            <person name="Young S.K."/>
            <person name="Zeng Q."/>
            <person name="Gargeya S."/>
            <person name="Fitzgerald M."/>
            <person name="Haas B."/>
            <person name="Abouelleil A."/>
            <person name="Alvarado L."/>
            <person name="Arachchi H.M."/>
            <person name="Berlin A."/>
            <person name="Brown A."/>
            <person name="Chapman S.B."/>
            <person name="Chen Z."/>
            <person name="Dunbar C."/>
            <person name="Freedman E."/>
            <person name="Gearin G."/>
            <person name="Gellesch M."/>
            <person name="Goldberg J."/>
            <person name="Griggs A."/>
            <person name="Gujja S."/>
            <person name="Heiman D."/>
            <person name="Howarth C."/>
            <person name="Larson L."/>
            <person name="Lui A."/>
            <person name="MacDonald P.J.P."/>
            <person name="Montmayeur A."/>
            <person name="Murphy C."/>
            <person name="Neiman D."/>
            <person name="Pearson M."/>
            <person name="Priest M."/>
            <person name="Roberts A."/>
            <person name="Saif S."/>
            <person name="Shea T."/>
            <person name="Shenoy N."/>
            <person name="Sisk P."/>
            <person name="Stolte C."/>
            <person name="Sykes S."/>
            <person name="Wortman J."/>
            <person name="Nusbaum C."/>
            <person name="Birren B."/>
        </authorList>
    </citation>
    <scope>NUCLEOTIDE SEQUENCE [LARGE SCALE GENOMIC DNA]</scope>
    <source>
        <strain evidence="2 3">Brazil I</strain>
    </source>
</reference>
<keyword evidence="1" id="KW-1133">Transmembrane helix</keyword>
<dbReference type="OrthoDB" id="10378651at2759"/>
<dbReference type="Proteomes" id="UP000053327">
    <property type="component" value="Unassembled WGS sequence"/>
</dbReference>
<protein>
    <recommendedName>
        <fullName evidence="4">Variable surface protein Vir35</fullName>
    </recommendedName>
</protein>
<dbReference type="EMBL" id="KQ234956">
    <property type="protein sequence ID" value="KMZ83202.1"/>
    <property type="molecule type" value="Genomic_DNA"/>
</dbReference>
<evidence type="ECO:0000256" key="1">
    <source>
        <dbReference type="SAM" id="Phobius"/>
    </source>
</evidence>